<evidence type="ECO:0000259" key="6">
    <source>
        <dbReference type="Pfam" id="PF00288"/>
    </source>
</evidence>
<dbReference type="GO" id="GO:0050201">
    <property type="term" value="F:fucokinase activity"/>
    <property type="evidence" value="ECO:0007669"/>
    <property type="project" value="TreeGrafter"/>
</dbReference>
<organism evidence="8 9">
    <name type="scientific">Candidatus Liptonbacteria bacterium RIFCSPLOWO2_01_FULL_56_20</name>
    <dbReference type="NCBI Taxonomy" id="1798652"/>
    <lineage>
        <taxon>Bacteria</taxon>
        <taxon>Candidatus Liptoniibacteriota</taxon>
    </lineage>
</organism>
<evidence type="ECO:0000313" key="9">
    <source>
        <dbReference type="Proteomes" id="UP000178495"/>
    </source>
</evidence>
<dbReference type="InterPro" id="IPR006204">
    <property type="entry name" value="GHMP_kinase_N_dom"/>
</dbReference>
<comment type="caution">
    <text evidence="8">The sequence shown here is derived from an EMBL/GenBank/DDBJ whole genome shotgun (WGS) entry which is preliminary data.</text>
</comment>
<dbReference type="InterPro" id="IPR001174">
    <property type="entry name" value="HddA/FKP"/>
</dbReference>
<dbReference type="PIRSF" id="PIRSF036406">
    <property type="entry name" value="Hept_kin"/>
    <property type="match status" value="1"/>
</dbReference>
<evidence type="ECO:0000256" key="5">
    <source>
        <dbReference type="ARBA" id="ARBA00038121"/>
    </source>
</evidence>
<dbReference type="GO" id="GO:0005524">
    <property type="term" value="F:ATP binding"/>
    <property type="evidence" value="ECO:0007669"/>
    <property type="project" value="UniProtKB-KW"/>
</dbReference>
<evidence type="ECO:0000313" key="8">
    <source>
        <dbReference type="EMBL" id="OGZ00854.1"/>
    </source>
</evidence>
<dbReference type="InterPro" id="IPR036554">
    <property type="entry name" value="GHMP_kinase_C_sf"/>
</dbReference>
<proteinExistence type="inferred from homology"/>
<dbReference type="SUPFAM" id="SSF55060">
    <property type="entry name" value="GHMP Kinase, C-terminal domain"/>
    <property type="match status" value="1"/>
</dbReference>
<sequence length="330" mass="36422">MIISRTPFRISFFGGGTDYPSWYGKNGGAVLSTTIDKYCYITARYYPSFHPTKHRIVWSKIELVDSGDDIAHPSVRETLKHLQIKEGVEIHNAADLPARSGLGSSSTFTVGLLHALHALMDKPVTKMKLALDAMHIEQDLIKENVGSQDQLAASFGGLNKFTFGGASDIGVQPIVLPDRRLEALQNDLMLVFTGFSRTASEIAEEQIKNSHRKERELRTMHSMVDKAIDILRSDGDLNDFGKLLHETWILKRGLSGKISNPQIDDIYEAARNAGAIGGKLLGAGGGGFMLLFVTPEKQARVREALKNYTFVPVKFETEGSQIIYRQNGSA</sequence>
<protein>
    <submittedName>
        <fullName evidence="8">Kinase</fullName>
    </submittedName>
</protein>
<keyword evidence="3 8" id="KW-0418">Kinase</keyword>
<dbReference type="InterPro" id="IPR014606">
    <property type="entry name" value="Heptose_7-P_kinase"/>
</dbReference>
<evidence type="ECO:0000256" key="1">
    <source>
        <dbReference type="ARBA" id="ARBA00022679"/>
    </source>
</evidence>
<keyword evidence="1" id="KW-0808">Transferase</keyword>
<dbReference type="PANTHER" id="PTHR32463">
    <property type="entry name" value="L-FUCOSE KINASE"/>
    <property type="match status" value="1"/>
</dbReference>
<feature type="domain" description="GHMP kinase C-terminal" evidence="7">
    <location>
        <begin position="235"/>
        <end position="307"/>
    </location>
</feature>
<dbReference type="InterPro" id="IPR013750">
    <property type="entry name" value="GHMP_kinase_C_dom"/>
</dbReference>
<reference evidence="8 9" key="1">
    <citation type="journal article" date="2016" name="Nat. Commun.">
        <title>Thousands of microbial genomes shed light on interconnected biogeochemical processes in an aquifer system.</title>
        <authorList>
            <person name="Anantharaman K."/>
            <person name="Brown C.T."/>
            <person name="Hug L.A."/>
            <person name="Sharon I."/>
            <person name="Castelle C.J."/>
            <person name="Probst A.J."/>
            <person name="Thomas B.C."/>
            <person name="Singh A."/>
            <person name="Wilkins M.J."/>
            <person name="Karaoz U."/>
            <person name="Brodie E.L."/>
            <person name="Williams K.H."/>
            <person name="Hubbard S.S."/>
            <person name="Banfield J.F."/>
        </authorList>
    </citation>
    <scope>NUCLEOTIDE SEQUENCE [LARGE SCALE GENOMIC DNA]</scope>
</reference>
<dbReference type="InterPro" id="IPR052203">
    <property type="entry name" value="GHMP_Kinase-Related"/>
</dbReference>
<dbReference type="Pfam" id="PF00288">
    <property type="entry name" value="GHMP_kinases_N"/>
    <property type="match status" value="1"/>
</dbReference>
<dbReference type="Pfam" id="PF08544">
    <property type="entry name" value="GHMP_kinases_C"/>
    <property type="match status" value="1"/>
</dbReference>
<dbReference type="Proteomes" id="UP000178495">
    <property type="component" value="Unassembled WGS sequence"/>
</dbReference>
<dbReference type="EMBL" id="MHLC01000026">
    <property type="protein sequence ID" value="OGZ00854.1"/>
    <property type="molecule type" value="Genomic_DNA"/>
</dbReference>
<dbReference type="AlphaFoldDB" id="A0A1G2CHG5"/>
<comment type="similarity">
    <text evidence="5">Belongs to the GHMP kinase family.</text>
</comment>
<dbReference type="GO" id="GO:0042352">
    <property type="term" value="P:GDP-L-fucose salvage"/>
    <property type="evidence" value="ECO:0007669"/>
    <property type="project" value="TreeGrafter"/>
</dbReference>
<dbReference type="SUPFAM" id="SSF54211">
    <property type="entry name" value="Ribosomal protein S5 domain 2-like"/>
    <property type="match status" value="1"/>
</dbReference>
<name>A0A1G2CHG5_9BACT</name>
<accession>A0A1G2CHG5</accession>
<keyword evidence="2" id="KW-0547">Nucleotide-binding</keyword>
<gene>
    <name evidence="8" type="ORF">A3A43_02565</name>
</gene>
<dbReference type="PRINTS" id="PR00960">
    <property type="entry name" value="LMBPPROTEIN"/>
</dbReference>
<dbReference type="STRING" id="1798652.A3A43_02565"/>
<keyword evidence="4" id="KW-0067">ATP-binding</keyword>
<feature type="domain" description="GHMP kinase N-terminal" evidence="6">
    <location>
        <begin position="78"/>
        <end position="157"/>
    </location>
</feature>
<dbReference type="InterPro" id="IPR020568">
    <property type="entry name" value="Ribosomal_Su5_D2-typ_SF"/>
</dbReference>
<evidence type="ECO:0000256" key="2">
    <source>
        <dbReference type="ARBA" id="ARBA00022741"/>
    </source>
</evidence>
<dbReference type="Gene3D" id="3.30.230.120">
    <property type="match status" value="1"/>
</dbReference>
<evidence type="ECO:0000259" key="7">
    <source>
        <dbReference type="Pfam" id="PF08544"/>
    </source>
</evidence>
<evidence type="ECO:0000256" key="4">
    <source>
        <dbReference type="ARBA" id="ARBA00022840"/>
    </source>
</evidence>
<dbReference type="PANTHER" id="PTHR32463:SF0">
    <property type="entry name" value="L-FUCOSE KINASE"/>
    <property type="match status" value="1"/>
</dbReference>
<evidence type="ECO:0000256" key="3">
    <source>
        <dbReference type="ARBA" id="ARBA00022777"/>
    </source>
</evidence>